<dbReference type="PANTHER" id="PTHR40940">
    <property type="entry name" value="PROTEIN BATD-RELATED"/>
    <property type="match status" value="1"/>
</dbReference>
<keyword evidence="4" id="KW-1185">Reference proteome</keyword>
<reference evidence="3 4" key="1">
    <citation type="submission" date="2018-05" db="EMBL/GenBank/DDBJ databases">
        <title>Vibrio limimaris sp. nov., isolated from marine sediment.</title>
        <authorList>
            <person name="Li C.-M."/>
        </authorList>
    </citation>
    <scope>NUCLEOTIDE SEQUENCE [LARGE SCALE GENOMIC DNA]</scope>
    <source>
        <strain evidence="3 4">E4404</strain>
    </source>
</reference>
<dbReference type="InterPro" id="IPR025738">
    <property type="entry name" value="BatD"/>
</dbReference>
<keyword evidence="1" id="KW-0812">Transmembrane</keyword>
<keyword evidence="2" id="KW-0732">Signal</keyword>
<sequence>MTMIRITRPLWIQALLLLSGLFSTSLYAASASVTSNKVVQDEVFQLRITAEEQLDSDAVDFSVLSKDFYLGRPNFGSYTNYVNGVKSVRSEWTIALAPLKAGTVTIPTFQVGSETTEPIQLTVTTDADSSTKPEDLVEYQVTISRQELYPGETAHLDTRLLIKTELRQLKDAKIIQPKIEGADQQAIELKPKGKASQYQSILNGVEVTVVDQSYDLIAKQTGKYIINGPQLKGAIIAQTTNGSAKLMPVTTQQKLLVIDVLDKPENYQGAWLPSPNLTLTQQWLDENGNVLAAGTDTQPLNVGIPLTRQITLTVEGVEQAQLPDIQVTYPETLRLYEEKPVFHKEENRIVMTVKQVLIPKQEGEINLPDISVPWWNTRDKHQATAKVKGLHLSVEKSNTPALSISTPQPTQPAREVVKTETITVNDPGYWPYLTVLFAVLWLLFTGLWFNTWRQNKQRRKTEKSADDIPVLTLLTNAIKQNDTIQAQALFRRWETEPYNQNQTLRQNIRKEMELMMAAAYDPSGKEWNNQDLLRLLKTASKVSQKRQEKEGLAPL</sequence>
<feature type="transmembrane region" description="Helical" evidence="1">
    <location>
        <begin position="429"/>
        <end position="449"/>
    </location>
</feature>
<evidence type="ECO:0000256" key="1">
    <source>
        <dbReference type="SAM" id="Phobius"/>
    </source>
</evidence>
<feature type="signal peptide" evidence="2">
    <location>
        <begin position="1"/>
        <end position="28"/>
    </location>
</feature>
<evidence type="ECO:0000313" key="4">
    <source>
        <dbReference type="Proteomes" id="UP000245362"/>
    </source>
</evidence>
<dbReference type="EMBL" id="QFWT01000008">
    <property type="protein sequence ID" value="PWI32652.1"/>
    <property type="molecule type" value="Genomic_DNA"/>
</dbReference>
<dbReference type="Proteomes" id="UP000245362">
    <property type="component" value="Unassembled WGS sequence"/>
</dbReference>
<name>A0A2U3B7B1_9VIBR</name>
<comment type="caution">
    <text evidence="3">The sequence shown here is derived from an EMBL/GenBank/DDBJ whole genome shotgun (WGS) entry which is preliminary data.</text>
</comment>
<keyword evidence="1" id="KW-0472">Membrane</keyword>
<accession>A0A2U3B7B1</accession>
<dbReference type="PANTHER" id="PTHR40940:SF1">
    <property type="entry name" value="PROTEIN BATD"/>
    <property type="match status" value="1"/>
</dbReference>
<organism evidence="3 4">
    <name type="scientific">Vibrio albus</name>
    <dbReference type="NCBI Taxonomy" id="2200953"/>
    <lineage>
        <taxon>Bacteria</taxon>
        <taxon>Pseudomonadati</taxon>
        <taxon>Pseudomonadota</taxon>
        <taxon>Gammaproteobacteria</taxon>
        <taxon>Vibrionales</taxon>
        <taxon>Vibrionaceae</taxon>
        <taxon>Vibrio</taxon>
    </lineage>
</organism>
<dbReference type="AlphaFoldDB" id="A0A2U3B7B1"/>
<gene>
    <name evidence="3" type="ORF">DI392_14660</name>
</gene>
<dbReference type="Pfam" id="PF13584">
    <property type="entry name" value="BatD"/>
    <property type="match status" value="1"/>
</dbReference>
<evidence type="ECO:0000256" key="2">
    <source>
        <dbReference type="SAM" id="SignalP"/>
    </source>
</evidence>
<feature type="chain" id="PRO_5015738309" evidence="2">
    <location>
        <begin position="29"/>
        <end position="555"/>
    </location>
</feature>
<protein>
    <submittedName>
        <fullName evidence="3">Aerotolerance protein BatD</fullName>
    </submittedName>
</protein>
<evidence type="ECO:0000313" key="3">
    <source>
        <dbReference type="EMBL" id="PWI32652.1"/>
    </source>
</evidence>
<keyword evidence="1" id="KW-1133">Transmembrane helix</keyword>
<dbReference type="OrthoDB" id="5293418at2"/>
<proteinExistence type="predicted"/>